<dbReference type="Pfam" id="PF03861">
    <property type="entry name" value="ANTAR"/>
    <property type="match status" value="1"/>
</dbReference>
<dbReference type="Gene3D" id="3.30.450.40">
    <property type="match status" value="1"/>
</dbReference>
<organism evidence="7 8">
    <name type="scientific">Cryptosporangium aurantiacum</name>
    <dbReference type="NCBI Taxonomy" id="134849"/>
    <lineage>
        <taxon>Bacteria</taxon>
        <taxon>Bacillati</taxon>
        <taxon>Actinomycetota</taxon>
        <taxon>Actinomycetes</taxon>
        <taxon>Cryptosporangiales</taxon>
        <taxon>Cryptosporangiaceae</taxon>
        <taxon>Cryptosporangium</taxon>
    </lineage>
</organism>
<name>A0A1M7RNH2_9ACTN</name>
<keyword evidence="8" id="KW-1185">Reference proteome</keyword>
<dbReference type="InterPro" id="IPR012074">
    <property type="entry name" value="GAF_ANTAR"/>
</dbReference>
<dbReference type="InterPro" id="IPR003018">
    <property type="entry name" value="GAF"/>
</dbReference>
<feature type="domain" description="ANTAR" evidence="6">
    <location>
        <begin position="168"/>
        <end position="229"/>
    </location>
</feature>
<dbReference type="PROSITE" id="PS50921">
    <property type="entry name" value="ANTAR"/>
    <property type="match status" value="1"/>
</dbReference>
<dbReference type="SMART" id="SM01012">
    <property type="entry name" value="ANTAR"/>
    <property type="match status" value="1"/>
</dbReference>
<sequence length="255" mass="27171">MDNTSPAPLADLNAELFSLLAGSPGMGEFLEHVVVLASDVVDPAAACGLTAHRDGQPFTAATSAELAARVDEIQYDADQGPCLEALHTGRAVWVDDLSVDVRWPRYRMPALAAGVASSLSLPLRVDGHTVAALNLYSVQARAFTSPARQFAEAYAAQCAAALTLALRHASQAQVEEQLNAALASRSVIDQALGILMGQQLCTPTRAFQLLREASQHRNRKLRDVAADVITRVTGQPPQEPSVSRATPSEFVRYGS</sequence>
<accession>A0A1M7RNH2</accession>
<feature type="region of interest" description="Disordered" evidence="5">
    <location>
        <begin position="232"/>
        <end position="255"/>
    </location>
</feature>
<dbReference type="PIRSF" id="PIRSF036625">
    <property type="entry name" value="GAF_ANTAR"/>
    <property type="match status" value="1"/>
</dbReference>
<dbReference type="SUPFAM" id="SSF52172">
    <property type="entry name" value="CheY-like"/>
    <property type="match status" value="1"/>
</dbReference>
<dbReference type="Gene3D" id="1.10.10.10">
    <property type="entry name" value="Winged helix-like DNA-binding domain superfamily/Winged helix DNA-binding domain"/>
    <property type="match status" value="1"/>
</dbReference>
<evidence type="ECO:0000256" key="3">
    <source>
        <dbReference type="ARBA" id="ARBA00023015"/>
    </source>
</evidence>
<dbReference type="SMART" id="SM00065">
    <property type="entry name" value="GAF"/>
    <property type="match status" value="1"/>
</dbReference>
<reference evidence="7 8" key="1">
    <citation type="submission" date="2016-11" db="EMBL/GenBank/DDBJ databases">
        <authorList>
            <person name="Jaros S."/>
            <person name="Januszkiewicz K."/>
            <person name="Wedrychowicz H."/>
        </authorList>
    </citation>
    <scope>NUCLEOTIDE SEQUENCE [LARGE SCALE GENOMIC DNA]</scope>
    <source>
        <strain evidence="7 8">DSM 46144</strain>
    </source>
</reference>
<evidence type="ECO:0000313" key="8">
    <source>
        <dbReference type="Proteomes" id="UP000184440"/>
    </source>
</evidence>
<dbReference type="InterPro" id="IPR011006">
    <property type="entry name" value="CheY-like_superfamily"/>
</dbReference>
<dbReference type="Pfam" id="PF13185">
    <property type="entry name" value="GAF_2"/>
    <property type="match status" value="1"/>
</dbReference>
<dbReference type="GO" id="GO:0003723">
    <property type="term" value="F:RNA binding"/>
    <property type="evidence" value="ECO:0007669"/>
    <property type="project" value="InterPro"/>
</dbReference>
<dbReference type="AlphaFoldDB" id="A0A1M7RNH2"/>
<evidence type="ECO:0000256" key="1">
    <source>
        <dbReference type="ARBA" id="ARBA00022679"/>
    </source>
</evidence>
<dbReference type="Proteomes" id="UP000184440">
    <property type="component" value="Unassembled WGS sequence"/>
</dbReference>
<dbReference type="STRING" id="134849.SAMN05443668_12624"/>
<evidence type="ECO:0000256" key="4">
    <source>
        <dbReference type="ARBA" id="ARBA00023163"/>
    </source>
</evidence>
<evidence type="ECO:0000256" key="5">
    <source>
        <dbReference type="SAM" id="MobiDB-lite"/>
    </source>
</evidence>
<gene>
    <name evidence="7" type="ORF">SAMN05443668_12624</name>
</gene>
<protein>
    <submittedName>
        <fullName evidence="7">GAF domain-containing protein</fullName>
    </submittedName>
</protein>
<dbReference type="EMBL" id="FRCS01000026">
    <property type="protein sequence ID" value="SHN47642.1"/>
    <property type="molecule type" value="Genomic_DNA"/>
</dbReference>
<evidence type="ECO:0000256" key="2">
    <source>
        <dbReference type="ARBA" id="ARBA00022777"/>
    </source>
</evidence>
<dbReference type="GO" id="GO:0016301">
    <property type="term" value="F:kinase activity"/>
    <property type="evidence" value="ECO:0007669"/>
    <property type="project" value="UniProtKB-KW"/>
</dbReference>
<dbReference type="InterPro" id="IPR036388">
    <property type="entry name" value="WH-like_DNA-bd_sf"/>
</dbReference>
<keyword evidence="3" id="KW-0805">Transcription regulation</keyword>
<proteinExistence type="predicted"/>
<evidence type="ECO:0000259" key="6">
    <source>
        <dbReference type="PROSITE" id="PS50921"/>
    </source>
</evidence>
<dbReference type="RefSeq" id="WP_073265704.1">
    <property type="nucleotide sequence ID" value="NZ_FRCS01000026.1"/>
</dbReference>
<dbReference type="SUPFAM" id="SSF55781">
    <property type="entry name" value="GAF domain-like"/>
    <property type="match status" value="1"/>
</dbReference>
<keyword evidence="2" id="KW-0418">Kinase</keyword>
<keyword evidence="1" id="KW-0808">Transferase</keyword>
<dbReference type="OrthoDB" id="4629915at2"/>
<feature type="compositionally biased region" description="Polar residues" evidence="5">
    <location>
        <begin position="232"/>
        <end position="246"/>
    </location>
</feature>
<keyword evidence="4" id="KW-0804">Transcription</keyword>
<dbReference type="InterPro" id="IPR029016">
    <property type="entry name" value="GAF-like_dom_sf"/>
</dbReference>
<dbReference type="InterPro" id="IPR005561">
    <property type="entry name" value="ANTAR"/>
</dbReference>
<evidence type="ECO:0000313" key="7">
    <source>
        <dbReference type="EMBL" id="SHN47642.1"/>
    </source>
</evidence>